<accession>A0A4Z1F1N8</accession>
<dbReference type="EMBL" id="PQXI01000428">
    <property type="protein sequence ID" value="TGO17418.1"/>
    <property type="molecule type" value="Genomic_DNA"/>
</dbReference>
<protein>
    <submittedName>
        <fullName evidence="1">Uncharacterized protein</fullName>
    </submittedName>
</protein>
<comment type="caution">
    <text evidence="1">The sequence shown here is derived from an EMBL/GenBank/DDBJ whole genome shotgun (WGS) entry which is preliminary data.</text>
</comment>
<evidence type="ECO:0000313" key="2">
    <source>
        <dbReference type="Proteomes" id="UP000297910"/>
    </source>
</evidence>
<name>A0A4Z1F1N8_9HELO</name>
<dbReference type="AlphaFoldDB" id="A0A4Z1F1N8"/>
<evidence type="ECO:0000313" key="1">
    <source>
        <dbReference type="EMBL" id="TGO17418.1"/>
    </source>
</evidence>
<gene>
    <name evidence="1" type="ORF">BPAE_0430g00010</name>
</gene>
<keyword evidence="2" id="KW-1185">Reference proteome</keyword>
<sequence>MIMILQNPSLLAKKMKWMDDDIFSVIRAAMSVMTTIKDIKRLKEEVKFGALTKRQRKIRNSMKLAGGLFFKCPQPSGKKKYS</sequence>
<proteinExistence type="predicted"/>
<dbReference type="Proteomes" id="UP000297910">
    <property type="component" value="Unassembled WGS sequence"/>
</dbReference>
<organism evidence="1 2">
    <name type="scientific">Botrytis paeoniae</name>
    <dbReference type="NCBI Taxonomy" id="278948"/>
    <lineage>
        <taxon>Eukaryota</taxon>
        <taxon>Fungi</taxon>
        <taxon>Dikarya</taxon>
        <taxon>Ascomycota</taxon>
        <taxon>Pezizomycotina</taxon>
        <taxon>Leotiomycetes</taxon>
        <taxon>Helotiales</taxon>
        <taxon>Sclerotiniaceae</taxon>
        <taxon>Botrytis</taxon>
    </lineage>
</organism>
<reference evidence="1 2" key="1">
    <citation type="submission" date="2017-12" db="EMBL/GenBank/DDBJ databases">
        <title>Comparative genomics of Botrytis spp.</title>
        <authorList>
            <person name="Valero-Jimenez C.A."/>
            <person name="Tapia P."/>
            <person name="Veloso J."/>
            <person name="Silva-Moreno E."/>
            <person name="Staats M."/>
            <person name="Valdes J.H."/>
            <person name="Van Kan J.A.L."/>
        </authorList>
    </citation>
    <scope>NUCLEOTIDE SEQUENCE [LARGE SCALE GENOMIC DNA]</scope>
    <source>
        <strain evidence="1 2">Bp0003</strain>
    </source>
</reference>